<dbReference type="InterPro" id="IPR011256">
    <property type="entry name" value="Reg_factor_effector_dom_sf"/>
</dbReference>
<dbReference type="SMART" id="SM00422">
    <property type="entry name" value="HTH_MERR"/>
    <property type="match status" value="1"/>
</dbReference>
<dbReference type="InterPro" id="IPR009061">
    <property type="entry name" value="DNA-bd_dom_put_sf"/>
</dbReference>
<evidence type="ECO:0000313" key="6">
    <source>
        <dbReference type="EMBL" id="AGB02880.1"/>
    </source>
</evidence>
<keyword evidence="3" id="KW-0238">DNA-binding</keyword>
<dbReference type="GeneID" id="14308248"/>
<dbReference type="Gene3D" id="1.10.1660.10">
    <property type="match status" value="1"/>
</dbReference>
<gene>
    <name evidence="6" type="ordered locus">Metfor_1859</name>
</gene>
<dbReference type="InterPro" id="IPR000551">
    <property type="entry name" value="MerR-type_HTH_dom"/>
</dbReference>
<dbReference type="Pfam" id="PF13411">
    <property type="entry name" value="MerR_1"/>
    <property type="match status" value="1"/>
</dbReference>
<dbReference type="HOGENOM" id="CLU_065103_2_2_2"/>
<dbReference type="OrthoDB" id="104532at2157"/>
<evidence type="ECO:0000256" key="4">
    <source>
        <dbReference type="ARBA" id="ARBA00023163"/>
    </source>
</evidence>
<dbReference type="eggNOG" id="arCOG03200">
    <property type="taxonomic scope" value="Archaea"/>
</dbReference>
<feature type="domain" description="HTH merR-type" evidence="5">
    <location>
        <begin position="5"/>
        <end position="75"/>
    </location>
</feature>
<dbReference type="STRING" id="593750.Metfor_1859"/>
<organism evidence="6 7">
    <name type="scientific">Methanoregula formicica (strain DSM 22288 / NBRC 105244 / SMSP)</name>
    <dbReference type="NCBI Taxonomy" id="593750"/>
    <lineage>
        <taxon>Archaea</taxon>
        <taxon>Methanobacteriati</taxon>
        <taxon>Methanobacteriota</taxon>
        <taxon>Stenosarchaea group</taxon>
        <taxon>Methanomicrobia</taxon>
        <taxon>Methanomicrobiales</taxon>
        <taxon>Methanoregulaceae</taxon>
        <taxon>Methanoregula</taxon>
    </lineage>
</organism>
<dbReference type="SUPFAM" id="SSF46955">
    <property type="entry name" value="Putative DNA-binding domain"/>
    <property type="match status" value="1"/>
</dbReference>
<evidence type="ECO:0000256" key="1">
    <source>
        <dbReference type="ARBA" id="ARBA00022491"/>
    </source>
</evidence>
<accession>L0HFT5</accession>
<dbReference type="RefSeq" id="WP_015285843.1">
    <property type="nucleotide sequence ID" value="NC_019943.1"/>
</dbReference>
<proteinExistence type="predicted"/>
<dbReference type="AlphaFoldDB" id="L0HFT5"/>
<dbReference type="PROSITE" id="PS00552">
    <property type="entry name" value="HTH_MERR_1"/>
    <property type="match status" value="1"/>
</dbReference>
<evidence type="ECO:0000313" key="7">
    <source>
        <dbReference type="Proteomes" id="UP000010824"/>
    </source>
</evidence>
<dbReference type="EMBL" id="CP003167">
    <property type="protein sequence ID" value="AGB02880.1"/>
    <property type="molecule type" value="Genomic_DNA"/>
</dbReference>
<dbReference type="KEGG" id="mfo:Metfor_1859"/>
<sequence>MAGDQIPIGRFSLITRLSQKALRFYDERGLLVPQVKDLCTGYRYYTMAQISRGVSIKTLCTLGFSPAEIGDLLSAKEGHDTEIIRTLFARRRQEIRSEVSRLQQIEAILADEDASLELIYMSLNEPLVKEIPPQRIVGKKGTGPYGETISRLMPALCDQIFSEENQRNNLKVTGPFMTLYHDNEYREKDATMECAAPITGRIVLTDPDMEVRTLPGGKCLSLIHKGTYANLQAAWSRIGAYAEEKGFVTSGICREMYLTDPNVVAESELLTELQIPIDMDVSRQQH</sequence>
<dbReference type="InParanoid" id="L0HFT5"/>
<evidence type="ECO:0000259" key="5">
    <source>
        <dbReference type="PROSITE" id="PS50937"/>
    </source>
</evidence>
<dbReference type="PROSITE" id="PS50937">
    <property type="entry name" value="HTH_MERR_2"/>
    <property type="match status" value="1"/>
</dbReference>
<dbReference type="InterPro" id="IPR029442">
    <property type="entry name" value="GyrI-like"/>
</dbReference>
<reference evidence="6 7" key="2">
    <citation type="journal article" date="2014" name="Genome Announc.">
        <title>Complete Genome Sequence of Methanoregula formicica SMSPT, a Mesophilic Hydrogenotrophic Methanogen Isolated from a Methanogenic Upflow Anaerobic Sludge Blanket Reactor.</title>
        <authorList>
            <person name="Yamamoto K."/>
            <person name="Tamaki H."/>
            <person name="Cadillo-Quiroz H."/>
            <person name="Imachi H."/>
            <person name="Kyrpides N."/>
            <person name="Woyke T."/>
            <person name="Goodwin L."/>
            <person name="Zinder S.H."/>
            <person name="Kamagata Y."/>
            <person name="Liu W.T."/>
        </authorList>
    </citation>
    <scope>NUCLEOTIDE SEQUENCE [LARGE SCALE GENOMIC DNA]</scope>
    <source>
        <strain evidence="7">DSM 22288 / NBRC 105244 / SMSP</strain>
    </source>
</reference>
<evidence type="ECO:0000256" key="3">
    <source>
        <dbReference type="ARBA" id="ARBA00023125"/>
    </source>
</evidence>
<keyword evidence="7" id="KW-1185">Reference proteome</keyword>
<reference evidence="7" key="1">
    <citation type="submission" date="2011-12" db="EMBL/GenBank/DDBJ databases">
        <title>Complete sequence of Methanoregula formicicum SMSP.</title>
        <authorList>
            <person name="Lucas S."/>
            <person name="Han J."/>
            <person name="Lapidus A."/>
            <person name="Cheng J.-F."/>
            <person name="Goodwin L."/>
            <person name="Pitluck S."/>
            <person name="Peters L."/>
            <person name="Ovchinnikova G."/>
            <person name="Teshima H."/>
            <person name="Detter J.C."/>
            <person name="Han C."/>
            <person name="Tapia R."/>
            <person name="Land M."/>
            <person name="Hauser L."/>
            <person name="Kyrpides N."/>
            <person name="Ivanova N."/>
            <person name="Pagani I."/>
            <person name="Imachi H."/>
            <person name="Tamaki H."/>
            <person name="Sekiguchi Y."/>
            <person name="Kamagata Y."/>
            <person name="Cadillo-Quiroz H."/>
            <person name="Zinder S."/>
            <person name="Liu W.-T."/>
            <person name="Woyke T."/>
        </authorList>
    </citation>
    <scope>NUCLEOTIDE SEQUENCE [LARGE SCALE GENOMIC DNA]</scope>
    <source>
        <strain evidence="7">DSM 22288 / NBRC 105244 / SMSP</strain>
    </source>
</reference>
<dbReference type="Proteomes" id="UP000010824">
    <property type="component" value="Chromosome"/>
</dbReference>
<dbReference type="GO" id="GO:0003677">
    <property type="term" value="F:DNA binding"/>
    <property type="evidence" value="ECO:0007669"/>
    <property type="project" value="UniProtKB-KW"/>
</dbReference>
<dbReference type="PANTHER" id="PTHR30204:SF69">
    <property type="entry name" value="MERR-FAMILY TRANSCRIPTIONAL REGULATOR"/>
    <property type="match status" value="1"/>
</dbReference>
<dbReference type="Gene3D" id="3.20.80.10">
    <property type="entry name" value="Regulatory factor, effector binding domain"/>
    <property type="match status" value="1"/>
</dbReference>
<keyword evidence="1" id="KW-0678">Repressor</keyword>
<dbReference type="GO" id="GO:0003700">
    <property type="term" value="F:DNA-binding transcription factor activity"/>
    <property type="evidence" value="ECO:0007669"/>
    <property type="project" value="InterPro"/>
</dbReference>
<dbReference type="SUPFAM" id="SSF55136">
    <property type="entry name" value="Probable bacterial effector-binding domain"/>
    <property type="match status" value="1"/>
</dbReference>
<keyword evidence="4" id="KW-0804">Transcription</keyword>
<dbReference type="Pfam" id="PF06445">
    <property type="entry name" value="GyrI-like"/>
    <property type="match status" value="1"/>
</dbReference>
<dbReference type="InterPro" id="IPR047057">
    <property type="entry name" value="MerR_fam"/>
</dbReference>
<evidence type="ECO:0000256" key="2">
    <source>
        <dbReference type="ARBA" id="ARBA00023015"/>
    </source>
</evidence>
<dbReference type="PANTHER" id="PTHR30204">
    <property type="entry name" value="REDOX-CYCLING DRUG-SENSING TRANSCRIPTIONAL ACTIVATOR SOXR"/>
    <property type="match status" value="1"/>
</dbReference>
<protein>
    <submittedName>
        <fullName evidence="6">Transcriptional regulator, effector-binding domain/component</fullName>
    </submittedName>
</protein>
<keyword evidence="2" id="KW-0805">Transcription regulation</keyword>
<dbReference type="InterPro" id="IPR010499">
    <property type="entry name" value="AraC_E-bd"/>
</dbReference>
<name>L0HFT5_METFS</name>
<dbReference type="SMART" id="SM00871">
    <property type="entry name" value="AraC_E_bind"/>
    <property type="match status" value="1"/>
</dbReference>